<feature type="region of interest" description="Disordered" evidence="1">
    <location>
        <begin position="90"/>
        <end position="115"/>
    </location>
</feature>
<keyword evidence="3" id="KW-1185">Reference proteome</keyword>
<dbReference type="RefSeq" id="XP_067718453.1">
    <property type="nucleotide sequence ID" value="XM_067862352.1"/>
</dbReference>
<protein>
    <submittedName>
        <fullName evidence="2">Ankyrin repeat domain-containing protein 55</fullName>
    </submittedName>
</protein>
<organism evidence="2 3">
    <name type="scientific">Babesia caballi</name>
    <dbReference type="NCBI Taxonomy" id="5871"/>
    <lineage>
        <taxon>Eukaryota</taxon>
        <taxon>Sar</taxon>
        <taxon>Alveolata</taxon>
        <taxon>Apicomplexa</taxon>
        <taxon>Aconoidasida</taxon>
        <taxon>Piroplasmida</taxon>
        <taxon>Babesiidae</taxon>
        <taxon>Babesia</taxon>
    </lineage>
</organism>
<dbReference type="GeneID" id="94197865"/>
<comment type="caution">
    <text evidence="2">The sequence shown here is derived from an EMBL/GenBank/DDBJ whole genome shotgun (WGS) entry which is preliminary data.</text>
</comment>
<dbReference type="Proteomes" id="UP001497744">
    <property type="component" value="Unassembled WGS sequence"/>
</dbReference>
<reference evidence="2 3" key="1">
    <citation type="submission" date="2021-06" db="EMBL/GenBank/DDBJ databases">
        <title>Genome sequence of Babesia caballi.</title>
        <authorList>
            <person name="Yamagishi J."/>
            <person name="Kidaka T."/>
            <person name="Ochi A."/>
        </authorList>
    </citation>
    <scope>NUCLEOTIDE SEQUENCE [LARGE SCALE GENOMIC DNA]</scope>
    <source>
        <strain evidence="2">USDA-D6B2</strain>
    </source>
</reference>
<evidence type="ECO:0000313" key="3">
    <source>
        <dbReference type="Proteomes" id="UP001497744"/>
    </source>
</evidence>
<accession>A0AAV4M203</accession>
<sequence>MRVNPKINRGRGSRVVWRSFRLHVALARVEEAGELLVNRGLQLDLPPEVRSEVPVGGRQSRENRLEEVAPGLGGTRGTGEAVLDTGEGEQLLGGRSADDLGSPGRRHQPGPDTSTLARHLHRHSVRLADHVAPVAAPDWNERELGRDDGATDGGSNFLGALGAQSTVSVEVTDSDEDLETRALTSVGLLLHGHDLDDVVGELLVGEGGLEEVVHNLVLLDGNGVKVDLLDGLDQTGRDQTSQLGDRHPVLEVILTATTAPANY</sequence>
<gene>
    <name evidence="2" type="ORF">BcabD6B2_58200</name>
</gene>
<dbReference type="AlphaFoldDB" id="A0AAV4M203"/>
<evidence type="ECO:0000313" key="2">
    <source>
        <dbReference type="EMBL" id="GIX66384.1"/>
    </source>
</evidence>
<evidence type="ECO:0000256" key="1">
    <source>
        <dbReference type="SAM" id="MobiDB-lite"/>
    </source>
</evidence>
<proteinExistence type="predicted"/>
<name>A0AAV4M203_BABCB</name>
<dbReference type="EMBL" id="BPLF01000006">
    <property type="protein sequence ID" value="GIX66384.1"/>
    <property type="molecule type" value="Genomic_DNA"/>
</dbReference>